<organism evidence="1 2">
    <name type="scientific">Elysia crispata</name>
    <name type="common">lettuce slug</name>
    <dbReference type="NCBI Taxonomy" id="231223"/>
    <lineage>
        <taxon>Eukaryota</taxon>
        <taxon>Metazoa</taxon>
        <taxon>Spiralia</taxon>
        <taxon>Lophotrochozoa</taxon>
        <taxon>Mollusca</taxon>
        <taxon>Gastropoda</taxon>
        <taxon>Heterobranchia</taxon>
        <taxon>Euthyneura</taxon>
        <taxon>Panpulmonata</taxon>
        <taxon>Sacoglossa</taxon>
        <taxon>Placobranchoidea</taxon>
        <taxon>Plakobranchidae</taxon>
        <taxon>Elysia</taxon>
    </lineage>
</organism>
<dbReference type="AlphaFoldDB" id="A0AAE1E0S9"/>
<evidence type="ECO:0000313" key="2">
    <source>
        <dbReference type="Proteomes" id="UP001283361"/>
    </source>
</evidence>
<reference evidence="1" key="1">
    <citation type="journal article" date="2023" name="G3 (Bethesda)">
        <title>A reference genome for the long-term kleptoplast-retaining sea slug Elysia crispata morphotype clarki.</title>
        <authorList>
            <person name="Eastman K.E."/>
            <person name="Pendleton A.L."/>
            <person name="Shaikh M.A."/>
            <person name="Suttiyut T."/>
            <person name="Ogas R."/>
            <person name="Tomko P."/>
            <person name="Gavelis G."/>
            <person name="Widhalm J.R."/>
            <person name="Wisecaver J.H."/>
        </authorList>
    </citation>
    <scope>NUCLEOTIDE SEQUENCE</scope>
    <source>
        <strain evidence="1">ECLA1</strain>
    </source>
</reference>
<proteinExistence type="predicted"/>
<evidence type="ECO:0000313" key="1">
    <source>
        <dbReference type="EMBL" id="KAK3788668.1"/>
    </source>
</evidence>
<sequence>MSRVRIRSFHQRMKHRNVNRLFQSPKTRGCEEVLLRKVKFSNDPLTLCGILQQSVYCIFKYFPFLTHLRKCLDETSVTIICAKEFLDRGLTILFLVWRLQEVIGEYGLKSFKTLWRPSALVPSIESLLVDAPGGVTRVLEDSCRGAIPGSLEDSDQTDGSKKRG</sequence>
<keyword evidence="2" id="KW-1185">Reference proteome</keyword>
<dbReference type="Proteomes" id="UP001283361">
    <property type="component" value="Unassembled WGS sequence"/>
</dbReference>
<gene>
    <name evidence="1" type="ORF">RRG08_016687</name>
</gene>
<comment type="caution">
    <text evidence="1">The sequence shown here is derived from an EMBL/GenBank/DDBJ whole genome shotgun (WGS) entry which is preliminary data.</text>
</comment>
<protein>
    <submittedName>
        <fullName evidence="1">Uncharacterized protein</fullName>
    </submittedName>
</protein>
<dbReference type="EMBL" id="JAWDGP010001750">
    <property type="protein sequence ID" value="KAK3788668.1"/>
    <property type="molecule type" value="Genomic_DNA"/>
</dbReference>
<name>A0AAE1E0S9_9GAST</name>
<accession>A0AAE1E0S9</accession>